<organism evidence="2 3">
    <name type="scientific">Varroa destructor</name>
    <name type="common">Honeybee mite</name>
    <dbReference type="NCBI Taxonomy" id="109461"/>
    <lineage>
        <taxon>Eukaryota</taxon>
        <taxon>Metazoa</taxon>
        <taxon>Ecdysozoa</taxon>
        <taxon>Arthropoda</taxon>
        <taxon>Chelicerata</taxon>
        <taxon>Arachnida</taxon>
        <taxon>Acari</taxon>
        <taxon>Parasitiformes</taxon>
        <taxon>Mesostigmata</taxon>
        <taxon>Gamasina</taxon>
        <taxon>Dermanyssoidea</taxon>
        <taxon>Varroidae</taxon>
        <taxon>Varroa</taxon>
    </lineage>
</organism>
<feature type="compositionally biased region" description="Basic and acidic residues" evidence="1">
    <location>
        <begin position="97"/>
        <end position="109"/>
    </location>
</feature>
<feature type="compositionally biased region" description="Basic residues" evidence="1">
    <location>
        <begin position="589"/>
        <end position="598"/>
    </location>
</feature>
<dbReference type="EnsemblMetazoa" id="XM_022803114">
    <property type="protein sequence ID" value="XP_022658849"/>
    <property type="gene ID" value="LOC111249352"/>
</dbReference>
<keyword evidence="3" id="KW-1185">Reference proteome</keyword>
<dbReference type="KEGG" id="vde:111249352"/>
<feature type="compositionally biased region" description="Polar residues" evidence="1">
    <location>
        <begin position="148"/>
        <end position="166"/>
    </location>
</feature>
<feature type="compositionally biased region" description="Basic residues" evidence="1">
    <location>
        <begin position="110"/>
        <end position="127"/>
    </location>
</feature>
<feature type="compositionally biased region" description="Basic and acidic residues" evidence="1">
    <location>
        <begin position="135"/>
        <end position="147"/>
    </location>
</feature>
<dbReference type="RefSeq" id="XP_022658849.1">
    <property type="nucleotide sequence ID" value="XM_022803114.1"/>
</dbReference>
<dbReference type="AlphaFoldDB" id="A0A7M7K0V9"/>
<accession>A0A7M7K0V9</accession>
<proteinExistence type="predicted"/>
<dbReference type="InParanoid" id="A0A7M7K0V9"/>
<feature type="region of interest" description="Disordered" evidence="1">
    <location>
        <begin position="344"/>
        <end position="371"/>
    </location>
</feature>
<dbReference type="Proteomes" id="UP000594260">
    <property type="component" value="Unplaced"/>
</dbReference>
<sequence length="598" mass="66059">MVYIMSFSFLDNLDVDEVGSLEKSLNEVPETPIRLEAKPVVNVGSSISAKKKTKRSRDSSTFQSSNKLKDLSRTDECCDSQSSPPSAVLRRSKRIAKRLDDCSTDDKGNFKTKKEKKGRRKRGAKKSGKSELPTDDDHHISDVKTPPKNESSIFTVNQKAKSSTPYRTPPRQLKKLPTTPGPVRDHSLLKVALGNVAKKHSTLRSPKLVGEKLNATSFFKDPQPPKSQLFKEPKIRAVSTLEEVSKVSAKVRVNRTNRKTERTGPGTFKETAPIIKKKELVEHVRPEKRSINQATAIKRPPANDSVTDTKSPPTKLPKYQTITIMSNSTNSVNQRRIPIRNRDANKDAMKPHGTQSIPPSLMGQEPLPKVPSKSIDTVKTSVAQKALAKQGHRKSSEIRESLKSIVKKPTLKQNKAKTAARVTIALAALTEKIGKNQGEKLAQKEVNVIVPRKSFKLADQYKHVQSKVAQLIHGTATISAVPKVRSMTGTDMKVNSDTKSVAKPLHDKPFVLGCKMQLDNTINCSALRKRTTMSLTAASLIKRVPDQMLSRKSKAADNAQSMGSVASMAPSNPEEPILKLLQLEATNTSRRRTTRKPV</sequence>
<evidence type="ECO:0000256" key="1">
    <source>
        <dbReference type="SAM" id="MobiDB-lite"/>
    </source>
</evidence>
<dbReference type="OrthoDB" id="10643743at2759"/>
<evidence type="ECO:0000313" key="3">
    <source>
        <dbReference type="Proteomes" id="UP000594260"/>
    </source>
</evidence>
<feature type="region of interest" description="Disordered" evidence="1">
    <location>
        <begin position="44"/>
        <end position="185"/>
    </location>
</feature>
<evidence type="ECO:0000313" key="2">
    <source>
        <dbReference type="EnsemblMetazoa" id="XP_022658849"/>
    </source>
</evidence>
<reference evidence="2" key="1">
    <citation type="submission" date="2021-01" db="UniProtKB">
        <authorList>
            <consortium name="EnsemblMetazoa"/>
        </authorList>
    </citation>
    <scope>IDENTIFICATION</scope>
</reference>
<dbReference type="GeneID" id="111249352"/>
<name>A0A7M7K0V9_VARDE</name>
<feature type="compositionally biased region" description="Basic and acidic residues" evidence="1">
    <location>
        <begin position="67"/>
        <end position="76"/>
    </location>
</feature>
<feature type="region of interest" description="Disordered" evidence="1">
    <location>
        <begin position="548"/>
        <end position="598"/>
    </location>
</feature>
<protein>
    <submittedName>
        <fullName evidence="2">Uncharacterized protein</fullName>
    </submittedName>
</protein>